<dbReference type="AlphaFoldDB" id="A0A4Q8ACJ0"/>
<dbReference type="RefSeq" id="WP_130450328.1">
    <property type="nucleotide sequence ID" value="NZ_SHLA01000001.1"/>
</dbReference>
<dbReference type="Pfam" id="PF02464">
    <property type="entry name" value="CinA"/>
    <property type="match status" value="1"/>
</dbReference>
<dbReference type="Gene3D" id="3.90.950.20">
    <property type="entry name" value="CinA-like"/>
    <property type="match status" value="1"/>
</dbReference>
<dbReference type="InterPro" id="IPR036653">
    <property type="entry name" value="CinA-like_C"/>
</dbReference>
<dbReference type="Proteomes" id="UP000292685">
    <property type="component" value="Unassembled WGS sequence"/>
</dbReference>
<sequence length="165" mass="16254">MDHLSPAAVVAAATAHGVTIATAESLTAGLVAAAIADAPGASAVLRGGIVSYHSDVKASLLGVDPALLDARGSVDPDVARAMATGARRACGATIGVSTTGVAGPDPHDGQPVGRVYVAWESPWGAGVDELDFHGTRGEIRRAACEAALAAVALALRGAGEWPGVS</sequence>
<gene>
    <name evidence="2" type="ORF">EV380_1450</name>
</gene>
<dbReference type="EMBL" id="SHLA01000001">
    <property type="protein sequence ID" value="RZU61868.1"/>
    <property type="molecule type" value="Genomic_DNA"/>
</dbReference>
<accession>A0A4Q8ACJ0</accession>
<evidence type="ECO:0000259" key="1">
    <source>
        <dbReference type="Pfam" id="PF02464"/>
    </source>
</evidence>
<proteinExistence type="predicted"/>
<dbReference type="OrthoDB" id="1253990at2"/>
<reference evidence="2 3" key="1">
    <citation type="submission" date="2019-02" db="EMBL/GenBank/DDBJ databases">
        <title>Sequencing the genomes of 1000 actinobacteria strains.</title>
        <authorList>
            <person name="Klenk H.-P."/>
        </authorList>
    </citation>
    <scope>NUCLEOTIDE SEQUENCE [LARGE SCALE GENOMIC DNA]</scope>
    <source>
        <strain evidence="2 3">DSM 17364</strain>
    </source>
</reference>
<evidence type="ECO:0000313" key="3">
    <source>
        <dbReference type="Proteomes" id="UP000292685"/>
    </source>
</evidence>
<keyword evidence="3" id="KW-1185">Reference proteome</keyword>
<organism evidence="2 3">
    <name type="scientific">Zhihengliuella halotolerans</name>
    <dbReference type="NCBI Taxonomy" id="370736"/>
    <lineage>
        <taxon>Bacteria</taxon>
        <taxon>Bacillati</taxon>
        <taxon>Actinomycetota</taxon>
        <taxon>Actinomycetes</taxon>
        <taxon>Micrococcales</taxon>
        <taxon>Micrococcaceae</taxon>
        <taxon>Zhihengliuella</taxon>
    </lineage>
</organism>
<comment type="caution">
    <text evidence="2">The sequence shown here is derived from an EMBL/GenBank/DDBJ whole genome shotgun (WGS) entry which is preliminary data.</text>
</comment>
<name>A0A4Q8ACJ0_9MICC</name>
<feature type="domain" description="CinA C-terminal" evidence="1">
    <location>
        <begin position="7"/>
        <end position="152"/>
    </location>
</feature>
<protein>
    <submittedName>
        <fullName evidence="2">Nicotinamide-nucleotide amidase</fullName>
    </submittedName>
</protein>
<dbReference type="SUPFAM" id="SSF142433">
    <property type="entry name" value="CinA-like"/>
    <property type="match status" value="1"/>
</dbReference>
<dbReference type="NCBIfam" id="TIGR00199">
    <property type="entry name" value="PncC_domain"/>
    <property type="match status" value="1"/>
</dbReference>
<dbReference type="InterPro" id="IPR008136">
    <property type="entry name" value="CinA_C"/>
</dbReference>
<evidence type="ECO:0000313" key="2">
    <source>
        <dbReference type="EMBL" id="RZU61868.1"/>
    </source>
</evidence>